<dbReference type="Pfam" id="PF00305">
    <property type="entry name" value="Lipoxygenase"/>
    <property type="match status" value="1"/>
</dbReference>
<dbReference type="GO" id="GO:0005506">
    <property type="term" value="F:iron ion binding"/>
    <property type="evidence" value="ECO:0007669"/>
    <property type="project" value="InterPro"/>
</dbReference>
<dbReference type="PROSITE" id="PS51393">
    <property type="entry name" value="LIPOXYGENASE_3"/>
    <property type="match status" value="1"/>
</dbReference>
<evidence type="ECO:0000256" key="8">
    <source>
        <dbReference type="ARBA" id="ARBA00023004"/>
    </source>
</evidence>
<accession>A0A3B3DC87</accession>
<dbReference type="STRING" id="30732.ENSOMEP00000027109"/>
<dbReference type="InterPro" id="IPR020833">
    <property type="entry name" value="LipOase_Fe_BS"/>
</dbReference>
<keyword evidence="17" id="KW-1185">Reference proteome</keyword>
<dbReference type="AlphaFoldDB" id="A0A3B3DC87"/>
<dbReference type="PRINTS" id="PR00467">
    <property type="entry name" value="MAMLPOXGNASE"/>
</dbReference>
<organism evidence="16 17">
    <name type="scientific">Oryzias melastigma</name>
    <name type="common">Marine medaka</name>
    <dbReference type="NCBI Taxonomy" id="30732"/>
    <lineage>
        <taxon>Eukaryota</taxon>
        <taxon>Metazoa</taxon>
        <taxon>Chordata</taxon>
        <taxon>Craniata</taxon>
        <taxon>Vertebrata</taxon>
        <taxon>Euteleostomi</taxon>
        <taxon>Actinopterygii</taxon>
        <taxon>Neopterygii</taxon>
        <taxon>Teleostei</taxon>
        <taxon>Neoteleostei</taxon>
        <taxon>Acanthomorphata</taxon>
        <taxon>Ovalentaria</taxon>
        <taxon>Atherinomorphae</taxon>
        <taxon>Beloniformes</taxon>
        <taxon>Adrianichthyidae</taxon>
        <taxon>Oryziinae</taxon>
        <taxon>Oryzias</taxon>
    </lineage>
</organism>
<keyword evidence="9" id="KW-0443">Lipid metabolism</keyword>
<dbReference type="Gene3D" id="1.20.245.10">
    <property type="entry name" value="Lipoxygenase-1, Domain 5"/>
    <property type="match status" value="1"/>
</dbReference>
<evidence type="ECO:0000256" key="9">
    <source>
        <dbReference type="ARBA" id="ARBA00023098"/>
    </source>
</evidence>
<comment type="cofactor">
    <cofactor evidence="10">
        <name>Fe cation</name>
        <dbReference type="ChEBI" id="CHEBI:24875"/>
    </cofactor>
    <text evidence="10">Binds 1 Fe cation per subunit.</text>
</comment>
<dbReference type="PRINTS" id="PR00087">
    <property type="entry name" value="LIPOXYGENASE"/>
</dbReference>
<evidence type="ECO:0000256" key="6">
    <source>
        <dbReference type="ARBA" id="ARBA00022964"/>
    </source>
</evidence>
<dbReference type="InterPro" id="IPR001885">
    <property type="entry name" value="LipOase_mml"/>
</dbReference>
<comment type="pathway">
    <text evidence="2">Lipid metabolism.</text>
</comment>
<reference evidence="16" key="1">
    <citation type="submission" date="2025-08" db="UniProtKB">
        <authorList>
            <consortium name="Ensembl"/>
        </authorList>
    </citation>
    <scope>IDENTIFICATION</scope>
</reference>
<dbReference type="GO" id="GO:0005737">
    <property type="term" value="C:cytoplasm"/>
    <property type="evidence" value="ECO:0007669"/>
    <property type="project" value="UniProtKB-SubCell"/>
</dbReference>
<dbReference type="GO" id="GO:0016702">
    <property type="term" value="F:oxidoreductase activity, acting on single donors with incorporation of molecular oxygen, incorporation of two atoms of oxygen"/>
    <property type="evidence" value="ECO:0007669"/>
    <property type="project" value="InterPro"/>
</dbReference>
<dbReference type="GO" id="GO:0034440">
    <property type="term" value="P:lipid oxidation"/>
    <property type="evidence" value="ECO:0007669"/>
    <property type="project" value="InterPro"/>
</dbReference>
<evidence type="ECO:0000259" key="15">
    <source>
        <dbReference type="PROSITE" id="PS51393"/>
    </source>
</evidence>
<dbReference type="SUPFAM" id="SSF49723">
    <property type="entry name" value="Lipase/lipooxygenase domain (PLAT/LH2 domain)"/>
    <property type="match status" value="1"/>
</dbReference>
<dbReference type="Pfam" id="PF01477">
    <property type="entry name" value="PLAT"/>
    <property type="match status" value="1"/>
</dbReference>
<dbReference type="SUPFAM" id="SSF48484">
    <property type="entry name" value="Lipoxigenase"/>
    <property type="match status" value="1"/>
</dbReference>
<reference evidence="16" key="2">
    <citation type="submission" date="2025-09" db="UniProtKB">
        <authorList>
            <consortium name="Ensembl"/>
        </authorList>
    </citation>
    <scope>IDENTIFICATION</scope>
</reference>
<evidence type="ECO:0000256" key="5">
    <source>
        <dbReference type="ARBA" id="ARBA00022723"/>
    </source>
</evidence>
<feature type="site" description="Essential for stabilizing binding to COTL1" evidence="11">
    <location>
        <position position="101"/>
    </location>
</feature>
<evidence type="ECO:0000256" key="11">
    <source>
        <dbReference type="PIRSR" id="PIRSR601885-3"/>
    </source>
</evidence>
<comment type="caution">
    <text evidence="12">Lacks conserved residue(s) required for the propagation of feature annotation.</text>
</comment>
<evidence type="ECO:0000256" key="4">
    <source>
        <dbReference type="ARBA" id="ARBA00022490"/>
    </source>
</evidence>
<evidence type="ECO:0000256" key="7">
    <source>
        <dbReference type="ARBA" id="ARBA00023002"/>
    </source>
</evidence>
<dbReference type="Ensembl" id="ENSOMET00000002806.1">
    <property type="protein sequence ID" value="ENSOMEP00000027109.1"/>
    <property type="gene ID" value="ENSOMEG00000009368.1"/>
</dbReference>
<evidence type="ECO:0000313" key="16">
    <source>
        <dbReference type="Ensembl" id="ENSOMEP00000027109.1"/>
    </source>
</evidence>
<comment type="similarity">
    <text evidence="3 13">Belongs to the lipoxygenase family.</text>
</comment>
<dbReference type="PANTHER" id="PTHR11771">
    <property type="entry name" value="LIPOXYGENASE"/>
    <property type="match status" value="1"/>
</dbReference>
<dbReference type="InterPro" id="IPR013819">
    <property type="entry name" value="LipOase_C"/>
</dbReference>
<dbReference type="PaxDb" id="30732-ENSOMEP00000027109"/>
<evidence type="ECO:0000256" key="13">
    <source>
        <dbReference type="RuleBase" id="RU003974"/>
    </source>
</evidence>
<feature type="binding site" evidence="10">
    <location>
        <position position="363"/>
    </location>
    <ligand>
        <name>Fe cation</name>
        <dbReference type="ChEBI" id="CHEBI:24875"/>
        <note>catalytic</note>
    </ligand>
</feature>
<evidence type="ECO:0000256" key="2">
    <source>
        <dbReference type="ARBA" id="ARBA00005189"/>
    </source>
</evidence>
<name>A0A3B3DC87_ORYME</name>
<dbReference type="PROSITE" id="PS00711">
    <property type="entry name" value="LIPOXYGENASE_1"/>
    <property type="match status" value="1"/>
</dbReference>
<dbReference type="InterPro" id="IPR001024">
    <property type="entry name" value="PLAT/LH2_dom"/>
</dbReference>
<evidence type="ECO:0000256" key="12">
    <source>
        <dbReference type="PROSITE-ProRule" id="PRU00152"/>
    </source>
</evidence>
<keyword evidence="5 10" id="KW-0479">Metal-binding</keyword>
<comment type="subcellular location">
    <subcellularLocation>
        <location evidence="1">Cytoplasm</location>
    </subcellularLocation>
</comment>
<protein>
    <submittedName>
        <fullName evidence="16">Arachidonate 12-lipoxygenase, 12R-type-like</fullName>
    </submittedName>
</protein>
<keyword evidence="6 13" id="KW-0223">Dioxygenase</keyword>
<dbReference type="GeneID" id="112141401"/>
<dbReference type="Proteomes" id="UP000261560">
    <property type="component" value="Unplaced"/>
</dbReference>
<evidence type="ECO:0000259" key="14">
    <source>
        <dbReference type="PROSITE" id="PS50095"/>
    </source>
</evidence>
<sequence>MVDYKVTIWTEDAQPSFLLHSVYITLFGTEGESECMILRQWIHTFSKGNKSTSTVSCFKDIGEITSIKLGKSKLSLTQWLPGMVEVESPTGKVYKFPVYHWIASDNVDTFREGKAVLDKDESSETGELRKKEIQEEQRVYCWDVYKDRMPRCVKADSFLSLPQDDRSTLSSVLMTFSSDGKALLLELLAFVTSETNWKSFDDIEPMYKRHVTPASEYVFQHWKEDSFFAYQFLNGINPMVIKRIEALPENFLVADKVFQNAPVDLKTEMEKGNIFLCDYKILDKVTTNTIDGKKQYLAAPLVLLHQIEDRMMPIAIQLKQNPGQDNPVFLPSDSENDWLLAKLYVRSADFNLHELNYHLLRTHLLAEVFAVALKRNLPRVHPVYKLLVRHTRHTLQINFLARHILISEEGVFNKFAASGGEGLPHLIGKFLSNLTYKSLCIPDDIEDRGLKDVKNFYYKEDGLNLWNIMHSFVTKILGYYYTDDGVVQKDDELQNWIKEIFEHGFLKKEETGIPQKFTTVSELVKFVTMVMFTCSAQHAAVNSGQYDFYGWMPNGPSTMQEPPPTKKGEVTKARIMGALPDARTTAFNMGTVWALSTPPSDAKFLPDFKEEYFTEDGPCEEIQTFKSQLQDLSNNITKRNKTIELPYTYLDPACVEWSVDI</sequence>
<evidence type="ECO:0000256" key="3">
    <source>
        <dbReference type="ARBA" id="ARBA00009419"/>
    </source>
</evidence>
<dbReference type="RefSeq" id="XP_036066679.1">
    <property type="nucleotide sequence ID" value="XM_036210786.1"/>
</dbReference>
<evidence type="ECO:0000256" key="10">
    <source>
        <dbReference type="PIRSR" id="PIRSR601885-1"/>
    </source>
</evidence>
<proteinExistence type="inferred from homology"/>
<evidence type="ECO:0000256" key="1">
    <source>
        <dbReference type="ARBA" id="ARBA00004496"/>
    </source>
</evidence>
<dbReference type="Gene3D" id="2.60.60.20">
    <property type="entry name" value="PLAT/LH2 domain"/>
    <property type="match status" value="1"/>
</dbReference>
<keyword evidence="7 13" id="KW-0560">Oxidoreductase</keyword>
<dbReference type="InterPro" id="IPR000907">
    <property type="entry name" value="LipOase"/>
</dbReference>
<feature type="binding site" evidence="10">
    <location>
        <position position="538"/>
    </location>
    <ligand>
        <name>Fe cation</name>
        <dbReference type="ChEBI" id="CHEBI:24875"/>
        <note>catalytic</note>
    </ligand>
</feature>
<dbReference type="Gene3D" id="3.10.450.60">
    <property type="match status" value="1"/>
</dbReference>
<keyword evidence="8 10" id="KW-0408">Iron</keyword>
<feature type="binding site" evidence="10">
    <location>
        <position position="358"/>
    </location>
    <ligand>
        <name>Fe cation</name>
        <dbReference type="ChEBI" id="CHEBI:24875"/>
        <note>catalytic</note>
    </ligand>
</feature>
<dbReference type="PROSITE" id="PS50095">
    <property type="entry name" value="PLAT"/>
    <property type="match status" value="1"/>
</dbReference>
<dbReference type="OMA" id="WICDIFT"/>
<feature type="domain" description="Lipoxygenase" evidence="15">
    <location>
        <begin position="115"/>
        <end position="661"/>
    </location>
</feature>
<dbReference type="GeneTree" id="ENSGT00940000155191"/>
<dbReference type="InterPro" id="IPR036392">
    <property type="entry name" value="PLAT/LH2_dom_sf"/>
</dbReference>
<dbReference type="FunFam" id="1.20.245.10:FF:000001">
    <property type="entry name" value="Arachidonate 5-lipoxygenase a"/>
    <property type="match status" value="1"/>
</dbReference>
<dbReference type="InterPro" id="IPR036226">
    <property type="entry name" value="LipOase_C_sf"/>
</dbReference>
<keyword evidence="4" id="KW-0963">Cytoplasm</keyword>
<feature type="binding site" evidence="10">
    <location>
        <position position="661"/>
    </location>
    <ligand>
        <name>Fe cation</name>
        <dbReference type="ChEBI" id="CHEBI:24875"/>
        <note>catalytic</note>
    </ligand>
</feature>
<dbReference type="SMART" id="SM00308">
    <property type="entry name" value="LH2"/>
    <property type="match status" value="1"/>
</dbReference>
<evidence type="ECO:0000313" key="17">
    <source>
        <dbReference type="Proteomes" id="UP000261560"/>
    </source>
</evidence>
<feature type="domain" description="PLAT" evidence="14">
    <location>
        <begin position="2"/>
        <end position="116"/>
    </location>
</feature>